<feature type="region of interest" description="Disordered" evidence="1">
    <location>
        <begin position="1"/>
        <end position="21"/>
    </location>
</feature>
<dbReference type="AlphaFoldDB" id="A0A086PCV5"/>
<dbReference type="Proteomes" id="UP000024284">
    <property type="component" value="Unassembled WGS sequence"/>
</dbReference>
<gene>
    <name evidence="3" type="ORF">BV98_000982</name>
</gene>
<dbReference type="STRING" id="76947.GCA_002080435_00485"/>
<feature type="transmembrane region" description="Helical" evidence="2">
    <location>
        <begin position="91"/>
        <end position="112"/>
    </location>
</feature>
<feature type="transmembrane region" description="Helical" evidence="2">
    <location>
        <begin position="54"/>
        <end position="85"/>
    </location>
</feature>
<evidence type="ECO:0008006" key="5">
    <source>
        <dbReference type="Google" id="ProtNLM"/>
    </source>
</evidence>
<proteinExistence type="predicted"/>
<protein>
    <recommendedName>
        <fullName evidence="5">Phage holin family protein</fullName>
    </recommendedName>
</protein>
<dbReference type="EMBL" id="JFZA02000005">
    <property type="protein sequence ID" value="KFG91223.1"/>
    <property type="molecule type" value="Genomic_DNA"/>
</dbReference>
<evidence type="ECO:0000313" key="4">
    <source>
        <dbReference type="Proteomes" id="UP000024284"/>
    </source>
</evidence>
<keyword evidence="2" id="KW-1133">Transmembrane helix</keyword>
<evidence type="ECO:0000256" key="2">
    <source>
        <dbReference type="SAM" id="Phobius"/>
    </source>
</evidence>
<feature type="compositionally biased region" description="Low complexity" evidence="1">
    <location>
        <begin position="10"/>
        <end position="20"/>
    </location>
</feature>
<keyword evidence="4" id="KW-1185">Reference proteome</keyword>
<dbReference type="RefSeq" id="WP_037463085.1">
    <property type="nucleotide sequence ID" value="NZ_BCZD01000017.1"/>
</dbReference>
<evidence type="ECO:0000256" key="1">
    <source>
        <dbReference type="SAM" id="MobiDB-lite"/>
    </source>
</evidence>
<keyword evidence="2" id="KW-0812">Transmembrane</keyword>
<evidence type="ECO:0000313" key="3">
    <source>
        <dbReference type="EMBL" id="KFG91223.1"/>
    </source>
</evidence>
<comment type="caution">
    <text evidence="3">The sequence shown here is derived from an EMBL/GenBank/DDBJ whole genome shotgun (WGS) entry which is preliminary data.</text>
</comment>
<reference evidence="3" key="1">
    <citation type="submission" date="2014-08" db="EMBL/GenBank/DDBJ databases">
        <title>Draft genome sequences of Sphingobium herbicidovorans.</title>
        <authorList>
            <person name="Gan H.M."/>
            <person name="Gan H.Y."/>
            <person name="Savka M.A."/>
        </authorList>
    </citation>
    <scope>NUCLEOTIDE SEQUENCE [LARGE SCALE GENOMIC DNA]</scope>
    <source>
        <strain evidence="3">NBRC 16415</strain>
    </source>
</reference>
<dbReference type="PATRIC" id="fig|1219045.3.peg.1001"/>
<organism evidence="3 4">
    <name type="scientific">Sphingobium herbicidovorans (strain ATCC 700291 / DSM 11019 / CCUG 56400 / KCTC 2939 / LMG 18315 / NBRC 16415 / MH)</name>
    <name type="common">Sphingomonas herbicidovorans</name>
    <dbReference type="NCBI Taxonomy" id="1219045"/>
    <lineage>
        <taxon>Bacteria</taxon>
        <taxon>Pseudomonadati</taxon>
        <taxon>Pseudomonadota</taxon>
        <taxon>Alphaproteobacteria</taxon>
        <taxon>Sphingomonadales</taxon>
        <taxon>Sphingomonadaceae</taxon>
        <taxon>Sphingobium</taxon>
    </lineage>
</organism>
<sequence>MTDEPSLTAEPQGPEQQQQQDNVREAFNRLYADGRAYAGAEIERQKLRAAIAGAGVRAAAIFATAGFLLAFAGLIAFLVGLVLLLTPHLGAGWSAVAIFGSSLLAAIILFLLAKGRISQMRKAIKS</sequence>
<name>A0A086PCV5_SPHHM</name>
<keyword evidence="2" id="KW-0472">Membrane</keyword>
<dbReference type="eggNOG" id="ENOG5030PHI">
    <property type="taxonomic scope" value="Bacteria"/>
</dbReference>
<accession>A0A086PCV5</accession>